<dbReference type="Pfam" id="PF13181">
    <property type="entry name" value="TPR_8"/>
    <property type="match status" value="2"/>
</dbReference>
<dbReference type="EMBL" id="MFQS01000001">
    <property type="protein sequence ID" value="OGH84115.1"/>
    <property type="molecule type" value="Genomic_DNA"/>
</dbReference>
<dbReference type="PANTHER" id="PTHR12558:SF13">
    <property type="entry name" value="CELL DIVISION CYCLE PROTEIN 27 HOMOLOG"/>
    <property type="match status" value="1"/>
</dbReference>
<name>A0A1F6NJV5_9BACT</name>
<dbReference type="InterPro" id="IPR019734">
    <property type="entry name" value="TPR_rpt"/>
</dbReference>
<proteinExistence type="predicted"/>
<dbReference type="PANTHER" id="PTHR12558">
    <property type="entry name" value="CELL DIVISION CYCLE 16,23,27"/>
    <property type="match status" value="1"/>
</dbReference>
<dbReference type="InterPro" id="IPR011990">
    <property type="entry name" value="TPR-like_helical_dom_sf"/>
</dbReference>
<comment type="caution">
    <text evidence="2">The sequence shown here is derived from an EMBL/GenBank/DDBJ whole genome shotgun (WGS) entry which is preliminary data.</text>
</comment>
<evidence type="ECO:0000313" key="3">
    <source>
        <dbReference type="Proteomes" id="UP000176300"/>
    </source>
</evidence>
<feature type="repeat" description="TPR" evidence="1">
    <location>
        <begin position="153"/>
        <end position="186"/>
    </location>
</feature>
<dbReference type="PROSITE" id="PS50005">
    <property type="entry name" value="TPR"/>
    <property type="match status" value="1"/>
</dbReference>
<dbReference type="SMART" id="SM00028">
    <property type="entry name" value="TPR"/>
    <property type="match status" value="3"/>
</dbReference>
<dbReference type="STRING" id="1798697.A2373_02630"/>
<protein>
    <submittedName>
        <fullName evidence="2">Uncharacterized protein</fullName>
    </submittedName>
</protein>
<dbReference type="Proteomes" id="UP000176300">
    <property type="component" value="Unassembled WGS sequence"/>
</dbReference>
<organism evidence="2 3">
    <name type="scientific">Candidatus Magasanikbacteria bacterium RIFOXYB1_FULL_40_15</name>
    <dbReference type="NCBI Taxonomy" id="1798697"/>
    <lineage>
        <taxon>Bacteria</taxon>
        <taxon>Candidatus Magasanikiibacteriota</taxon>
    </lineage>
</organism>
<evidence type="ECO:0000313" key="2">
    <source>
        <dbReference type="EMBL" id="OGH84115.1"/>
    </source>
</evidence>
<accession>A0A1F6NJV5</accession>
<dbReference type="Gene3D" id="1.25.40.10">
    <property type="entry name" value="Tetratricopeptide repeat domain"/>
    <property type="match status" value="1"/>
</dbReference>
<sequence>MVWFNIFNYFVLVRIFMEELKKQMEYLYKQKKYKDALRLAQDMEKKEPNDFDVLKAKTALLGLLNKNDEAISVSDLALSINSEDYQLLHMKAVSLYYLKKYEEALAIFDQCLEHNPSFHRAINKKINILMLLGRFIEAEKLYRESDLPEIDNEIPFNNLGYLYLQLGYFNKAEKFLHKAKEFNKFNPTIYYNLLKINKHKREISNYLKNSILLFILKIIDIVGVEKLLFRFTPSNNFQDKEEKFKGSGKLFNTDNQEQETKAILKILRNPYITNALCNDWWDWFAVNVPYDALEKNGFKGDIDILLKRPTHPEAYYGGFTYRAFEVKVTKVNKNGEIKSGLHRGKGQLRKLKLKLNLLKKFGCELVFFLEIFILERGYSKKFTFPSDEIEKEIMNKAEELKSLGVGYVVCVDEPSVTHDDESGGQLYFPNNVLSTQKNEIKDDFRKMVSKITETKKRLLDSNHENKKIQQGFIQGVVTYCRYCKDFTLLEWNGLNNYDCVVCKKNLY</sequence>
<gene>
    <name evidence="2" type="ORF">A2373_02630</name>
</gene>
<dbReference type="AlphaFoldDB" id="A0A1F6NJV5"/>
<evidence type="ECO:0000256" key="1">
    <source>
        <dbReference type="PROSITE-ProRule" id="PRU00339"/>
    </source>
</evidence>
<dbReference type="SUPFAM" id="SSF48452">
    <property type="entry name" value="TPR-like"/>
    <property type="match status" value="1"/>
</dbReference>
<keyword evidence="1" id="KW-0802">TPR repeat</keyword>
<reference evidence="2 3" key="1">
    <citation type="journal article" date="2016" name="Nat. Commun.">
        <title>Thousands of microbial genomes shed light on interconnected biogeochemical processes in an aquifer system.</title>
        <authorList>
            <person name="Anantharaman K."/>
            <person name="Brown C.T."/>
            <person name="Hug L.A."/>
            <person name="Sharon I."/>
            <person name="Castelle C.J."/>
            <person name="Probst A.J."/>
            <person name="Thomas B.C."/>
            <person name="Singh A."/>
            <person name="Wilkins M.J."/>
            <person name="Karaoz U."/>
            <person name="Brodie E.L."/>
            <person name="Williams K.H."/>
            <person name="Hubbard S.S."/>
            <person name="Banfield J.F."/>
        </authorList>
    </citation>
    <scope>NUCLEOTIDE SEQUENCE [LARGE SCALE GENOMIC DNA]</scope>
</reference>